<gene>
    <name evidence="1" type="ORF">CJ231_10205</name>
</gene>
<comment type="caution">
    <text evidence="1">The sequence shown here is derived from an EMBL/GenBank/DDBJ whole genome shotgun (WGS) entry which is preliminary data.</text>
</comment>
<sequence length="892" mass="100480">MYIHGHFYNQLNERIEVHILTKGSHTPNMEIGAKDSGISWTDDPVDITSQVSDTFDVLLCQQASVRLLTKNFVPDFFCASCRDVVVNIYREGECLFAGFIEPQTYSQGYNEEQDEIELSCIDILTAMRYAKYRGVGTLGVSYRGIKATAKQRTMADIIIQMLRDITKGVDFKGQGKVALLYDGSRAVDSLEQDKYSLFSHLSVNELLFLGDDEDEVWQQDEVLEETLKYLNLHIRQEGFAFYIFAWESVKGESPIKWKDIVSAQESVTTRQCVDISNSNVVGEDTTISVGEVYNQLLLTCKTESVENVIESPFDNNTLGSPYNAKQKYMTEYSCDGEGNTSIDAFDAITHGRTTNYDGATITHWFVRVMENQQWRFPVNGTGSIMQQYSQSGRNQQALPNALRNNDAAAIIAFGKVEQKCAVKDNAPISKVQMTNYLVVSVNGNGIDNNPAKVFPNEQSLKASIPRAVYEGSASGGVFSPSDEKTTNYIVISGNVILNPLMPLTDNFRAINDYQPSEAYAGTGIRQWWHHTVPAKNNRNKYYTQQWWKAGTPAEEPVWDKDTTQGLVPFTESVPEEIEFNYSAIGDGTDRISKVAVLACMLIIGDKCVFEEGDGGSPDNFKWIKYFPREQCASDDVYYQQSFTIGFDPKIGDKLIGRKFDIQNNISYKMGIDVEGMAIPIRKSDKVSGQVKFMILGPVNATWENITRRHPTFFRHTKWTSNTISLLANVSSILIEDFQVKVYSDNGMIERPGDSDIVYMSDDKQQFVNRKDDIEFKINSALTSDECRQLGVAQGVCMSTPLNLLTGDGVVNIYDHTTGRQAKPEQLYVDSYYNEYHQPRILMTQKLIDKKGGYVSTFAHYRHPALGRNFFVQGITRNLESGEAEMSLKEMET</sequence>
<dbReference type="OrthoDB" id="1055695at2"/>
<protein>
    <submittedName>
        <fullName evidence="1">Uncharacterized protein</fullName>
    </submittedName>
</protein>
<dbReference type="AlphaFoldDB" id="A0A2N6QP04"/>
<dbReference type="EMBL" id="PNGJ01000009">
    <property type="protein sequence ID" value="PMC23323.1"/>
    <property type="molecule type" value="Genomic_DNA"/>
</dbReference>
<reference evidence="1 2" key="1">
    <citation type="submission" date="2017-09" db="EMBL/GenBank/DDBJ databases">
        <title>Bacterial strain isolated from the female urinary microbiota.</title>
        <authorList>
            <person name="Thomas-White K."/>
            <person name="Kumar N."/>
            <person name="Forster S."/>
            <person name="Putonti C."/>
            <person name="Lawley T."/>
            <person name="Wolfe A.J."/>
        </authorList>
    </citation>
    <scope>NUCLEOTIDE SEQUENCE [LARGE SCALE GENOMIC DNA]</scope>
    <source>
        <strain evidence="1 2">UMB0536</strain>
    </source>
</reference>
<proteinExistence type="predicted"/>
<dbReference type="RefSeq" id="WP_102697865.1">
    <property type="nucleotide sequence ID" value="NZ_PNGJ01000009.1"/>
</dbReference>
<evidence type="ECO:0000313" key="2">
    <source>
        <dbReference type="Proteomes" id="UP000235564"/>
    </source>
</evidence>
<organism evidence="1 2">
    <name type="scientific">Hoylesella buccalis</name>
    <dbReference type="NCBI Taxonomy" id="28127"/>
    <lineage>
        <taxon>Bacteria</taxon>
        <taxon>Pseudomonadati</taxon>
        <taxon>Bacteroidota</taxon>
        <taxon>Bacteroidia</taxon>
        <taxon>Bacteroidales</taxon>
        <taxon>Prevotellaceae</taxon>
        <taxon>Hoylesella</taxon>
    </lineage>
</organism>
<dbReference type="Proteomes" id="UP000235564">
    <property type="component" value="Unassembled WGS sequence"/>
</dbReference>
<evidence type="ECO:0000313" key="1">
    <source>
        <dbReference type="EMBL" id="PMC23323.1"/>
    </source>
</evidence>
<accession>A0A2N6QP04</accession>
<name>A0A2N6QP04_9BACT</name>